<dbReference type="SUPFAM" id="SSF56784">
    <property type="entry name" value="HAD-like"/>
    <property type="match status" value="1"/>
</dbReference>
<evidence type="ECO:0000313" key="9">
    <source>
        <dbReference type="EMBL" id="HIG63847.1"/>
    </source>
</evidence>
<keyword evidence="7" id="KW-0460">Magnesium</keyword>
<dbReference type="PANTHER" id="PTHR43344:SF2">
    <property type="entry name" value="PHOSPHOSERINE PHOSPHATASE"/>
    <property type="match status" value="1"/>
</dbReference>
<evidence type="ECO:0000313" key="10">
    <source>
        <dbReference type="Proteomes" id="UP000589516"/>
    </source>
</evidence>
<dbReference type="GO" id="GO:0006564">
    <property type="term" value="P:L-serine biosynthetic process"/>
    <property type="evidence" value="ECO:0007669"/>
    <property type="project" value="UniProtKB-KW"/>
</dbReference>
<dbReference type="EMBL" id="DUAV01000031">
    <property type="protein sequence ID" value="HIG63847.1"/>
    <property type="molecule type" value="Genomic_DNA"/>
</dbReference>
<proteinExistence type="predicted"/>
<reference evidence="10" key="1">
    <citation type="journal article" date="2019" name="bioRxiv">
        <title>Genome diversification in globally distributed novel marine Proteobacteria is linked to environmental adaptation.</title>
        <authorList>
            <person name="Zhou Z."/>
            <person name="Tran P.Q."/>
            <person name="Kieft K."/>
            <person name="Anantharaman K."/>
        </authorList>
    </citation>
    <scope>NUCLEOTIDE SEQUENCE [LARGE SCALE GENOMIC DNA]</scope>
</reference>
<gene>
    <name evidence="9" type="ORF">EYQ16_04965</name>
</gene>
<dbReference type="PANTHER" id="PTHR43344">
    <property type="entry name" value="PHOSPHOSERINE PHOSPHATASE"/>
    <property type="match status" value="1"/>
</dbReference>
<dbReference type="Gene3D" id="3.40.50.1000">
    <property type="entry name" value="HAD superfamily/HAD-like"/>
    <property type="match status" value="1"/>
</dbReference>
<dbReference type="InterPro" id="IPR023214">
    <property type="entry name" value="HAD_sf"/>
</dbReference>
<accession>A0A7C8DDR6</accession>
<evidence type="ECO:0000256" key="2">
    <source>
        <dbReference type="ARBA" id="ARBA00005135"/>
    </source>
</evidence>
<keyword evidence="8" id="KW-0718">Serine biosynthesis</keyword>
<evidence type="ECO:0000256" key="1">
    <source>
        <dbReference type="ARBA" id="ARBA00001946"/>
    </source>
</evidence>
<dbReference type="EC" id="3.1.3.3" evidence="3"/>
<dbReference type="GO" id="GO:0000287">
    <property type="term" value="F:magnesium ion binding"/>
    <property type="evidence" value="ECO:0007669"/>
    <property type="project" value="TreeGrafter"/>
</dbReference>
<dbReference type="Proteomes" id="UP000589516">
    <property type="component" value="Unassembled WGS sequence"/>
</dbReference>
<evidence type="ECO:0000256" key="5">
    <source>
        <dbReference type="ARBA" id="ARBA00022723"/>
    </source>
</evidence>
<sequence length="213" mass="22237">MALKLVVFDMDGTLLRPKSSWGLLHDHFGTDNSEMLARYLRHEVSDAEFVATDLALWAAAYGGPVNAATVNAALDGAELLPGAVEAVAGLHAAGVATAIISGGIDYLAQKLAVEWGMAEAHANPLFDSPAGLQGDIRVSGHAKAPVMRGVMARHHVARDEVAAVGDTVVDLDLFALAGTSVAVNTDDERVIAAATHHLPDESLDGLLPLLLPR</sequence>
<dbReference type="GO" id="GO:0036424">
    <property type="term" value="F:L-phosphoserine phosphatase activity"/>
    <property type="evidence" value="ECO:0007669"/>
    <property type="project" value="TreeGrafter"/>
</dbReference>
<evidence type="ECO:0000256" key="3">
    <source>
        <dbReference type="ARBA" id="ARBA00012640"/>
    </source>
</evidence>
<dbReference type="GO" id="GO:0005737">
    <property type="term" value="C:cytoplasm"/>
    <property type="evidence" value="ECO:0007669"/>
    <property type="project" value="TreeGrafter"/>
</dbReference>
<dbReference type="InterPro" id="IPR036412">
    <property type="entry name" value="HAD-like_sf"/>
</dbReference>
<comment type="pathway">
    <text evidence="2">Amino-acid biosynthesis; L-serine biosynthesis; L-serine from 3-phospho-D-glycerate: step 3/3.</text>
</comment>
<comment type="cofactor">
    <cofactor evidence="1">
        <name>Mg(2+)</name>
        <dbReference type="ChEBI" id="CHEBI:18420"/>
    </cofactor>
</comment>
<dbReference type="Pfam" id="PF12710">
    <property type="entry name" value="HAD"/>
    <property type="match status" value="1"/>
</dbReference>
<dbReference type="AlphaFoldDB" id="A0A7C8DDR6"/>
<dbReference type="InterPro" id="IPR050582">
    <property type="entry name" value="HAD-like_SerB"/>
</dbReference>
<protein>
    <recommendedName>
        <fullName evidence="3">phosphoserine phosphatase</fullName>
        <ecNumber evidence="3">3.1.3.3</ecNumber>
    </recommendedName>
</protein>
<name>A0A7C8DDR6_9ARCH</name>
<comment type="caution">
    <text evidence="9">The sequence shown here is derived from an EMBL/GenBank/DDBJ whole genome shotgun (WGS) entry which is preliminary data.</text>
</comment>
<dbReference type="NCBIfam" id="TIGR01488">
    <property type="entry name" value="HAD-SF-IB"/>
    <property type="match status" value="1"/>
</dbReference>
<organism evidence="9 10">
    <name type="scientific">Marine Group III euryarchaeote</name>
    <dbReference type="NCBI Taxonomy" id="2173149"/>
    <lineage>
        <taxon>Archaea</taxon>
        <taxon>Methanobacteriati</taxon>
        <taxon>Thermoplasmatota</taxon>
        <taxon>Thermoplasmata</taxon>
        <taxon>Candidatus Thermoprofundales</taxon>
    </lineage>
</organism>
<evidence type="ECO:0000256" key="8">
    <source>
        <dbReference type="ARBA" id="ARBA00023299"/>
    </source>
</evidence>
<keyword evidence="5" id="KW-0479">Metal-binding</keyword>
<evidence type="ECO:0000256" key="7">
    <source>
        <dbReference type="ARBA" id="ARBA00022842"/>
    </source>
</evidence>
<evidence type="ECO:0000256" key="4">
    <source>
        <dbReference type="ARBA" id="ARBA00022605"/>
    </source>
</evidence>
<keyword evidence="4" id="KW-0028">Amino-acid biosynthesis</keyword>
<evidence type="ECO:0000256" key="6">
    <source>
        <dbReference type="ARBA" id="ARBA00022801"/>
    </source>
</evidence>
<keyword evidence="6 9" id="KW-0378">Hydrolase</keyword>